<keyword evidence="1" id="KW-0456">Lyase</keyword>
<dbReference type="CDD" id="cd00377">
    <property type="entry name" value="ICL_PEPM"/>
    <property type="match status" value="1"/>
</dbReference>
<gene>
    <name evidence="1" type="ORF">F8566_28030</name>
</gene>
<evidence type="ECO:0000313" key="1">
    <source>
        <dbReference type="EMBL" id="KAB2345129.1"/>
    </source>
</evidence>
<comment type="caution">
    <text evidence="1">The sequence shown here is derived from an EMBL/GenBank/DDBJ whole genome shotgun (WGS) entry which is preliminary data.</text>
</comment>
<dbReference type="Proteomes" id="UP000468735">
    <property type="component" value="Unassembled WGS sequence"/>
</dbReference>
<dbReference type="PANTHER" id="PTHR42905">
    <property type="entry name" value="PHOSPHOENOLPYRUVATE CARBOXYLASE"/>
    <property type="match status" value="1"/>
</dbReference>
<sequence>MSKAQQLRSLHDDLLILPNAWDVASAAAIAQAGAPALGTTSAGIAWSLGRPDGHRLTRDEMVEVVSRIVAAVDIPVSADIENGYGESPADVAETVRRVVATGAVGINLEDSRSYTAPLHTPEEQAARLRAARDAGGPDLVVNARTDVYFSRAVERDTRPAEVRARAKIYAEAGADCLFVPGLLDLDELSALTAESPLPINVMADPNGPGVRQLADAGVRRISLGAALHLSTYAATHRAVATLLRNGTYEEFADSTEVAPKIVKL</sequence>
<dbReference type="Pfam" id="PF13714">
    <property type="entry name" value="PEP_mutase"/>
    <property type="match status" value="1"/>
</dbReference>
<dbReference type="PANTHER" id="PTHR42905:SF16">
    <property type="entry name" value="CARBOXYPHOSPHONOENOLPYRUVATE PHOSPHONOMUTASE-LIKE PROTEIN (AFU_ORTHOLOGUE AFUA_5G07230)"/>
    <property type="match status" value="1"/>
</dbReference>
<accession>A0A6H9YIG7</accession>
<dbReference type="Gene3D" id="3.20.20.60">
    <property type="entry name" value="Phosphoenolpyruvate-binding domains"/>
    <property type="match status" value="1"/>
</dbReference>
<protein>
    <submittedName>
        <fullName evidence="1">Isocitrate lyase/phosphoenolpyruvate mutase family protein</fullName>
    </submittedName>
</protein>
<reference evidence="1 2" key="1">
    <citation type="submission" date="2019-09" db="EMBL/GenBank/DDBJ databases">
        <title>Actinomadura physcomitrii sp. nov., a novel actinomycete isolated from moss [Physcomitrium sphaericum (Ludw) Fuernr].</title>
        <authorList>
            <person name="Zhuang X."/>
            <person name="Liu C."/>
        </authorList>
    </citation>
    <scope>NUCLEOTIDE SEQUENCE [LARGE SCALE GENOMIC DNA]</scope>
    <source>
        <strain evidence="1 2">HMC1</strain>
    </source>
</reference>
<keyword evidence="1" id="KW-0670">Pyruvate</keyword>
<organism evidence="1 2">
    <name type="scientific">Actinomadura rudentiformis</name>
    <dbReference type="NCBI Taxonomy" id="359158"/>
    <lineage>
        <taxon>Bacteria</taxon>
        <taxon>Bacillati</taxon>
        <taxon>Actinomycetota</taxon>
        <taxon>Actinomycetes</taxon>
        <taxon>Streptosporangiales</taxon>
        <taxon>Thermomonosporaceae</taxon>
        <taxon>Actinomadura</taxon>
    </lineage>
</organism>
<dbReference type="InterPro" id="IPR040442">
    <property type="entry name" value="Pyrv_kinase-like_dom_sf"/>
</dbReference>
<dbReference type="RefSeq" id="WP_151564841.1">
    <property type="nucleotide sequence ID" value="NZ_WBMT01000014.1"/>
</dbReference>
<dbReference type="SUPFAM" id="SSF51621">
    <property type="entry name" value="Phosphoenolpyruvate/pyruvate domain"/>
    <property type="match status" value="1"/>
</dbReference>
<dbReference type="OrthoDB" id="9780430at2"/>
<dbReference type="EMBL" id="WBMT01000014">
    <property type="protein sequence ID" value="KAB2345129.1"/>
    <property type="molecule type" value="Genomic_DNA"/>
</dbReference>
<dbReference type="GO" id="GO:0016829">
    <property type="term" value="F:lyase activity"/>
    <property type="evidence" value="ECO:0007669"/>
    <property type="project" value="UniProtKB-KW"/>
</dbReference>
<dbReference type="AlphaFoldDB" id="A0A6H9YIG7"/>
<dbReference type="InterPro" id="IPR015813">
    <property type="entry name" value="Pyrv/PenolPyrv_kinase-like_dom"/>
</dbReference>
<proteinExistence type="predicted"/>
<name>A0A6H9YIG7_9ACTN</name>
<dbReference type="InterPro" id="IPR039556">
    <property type="entry name" value="ICL/PEPM"/>
</dbReference>
<evidence type="ECO:0000313" key="2">
    <source>
        <dbReference type="Proteomes" id="UP000468735"/>
    </source>
</evidence>
<keyword evidence="2" id="KW-1185">Reference proteome</keyword>